<keyword evidence="1" id="KW-0812">Transmembrane</keyword>
<feature type="transmembrane region" description="Helical" evidence="1">
    <location>
        <begin position="20"/>
        <end position="47"/>
    </location>
</feature>
<dbReference type="RefSeq" id="WP_075015679.1">
    <property type="nucleotide sequence ID" value="NZ_FOWE01000012.1"/>
</dbReference>
<feature type="domain" description="Low molecular weight protein antigen 6 PH" evidence="2">
    <location>
        <begin position="53"/>
        <end position="133"/>
    </location>
</feature>
<dbReference type="InterPro" id="IPR019692">
    <property type="entry name" value="CFP-6_PH"/>
</dbReference>
<evidence type="ECO:0000259" key="2">
    <source>
        <dbReference type="Pfam" id="PF10756"/>
    </source>
</evidence>
<dbReference type="Proteomes" id="UP000183642">
    <property type="component" value="Unassembled WGS sequence"/>
</dbReference>
<name>A0A1I5IAQ2_9ACTN</name>
<keyword evidence="1" id="KW-1133">Transmembrane helix</keyword>
<sequence>MQWSARTAETTVLGTGGVLLALAALTLDAAGAVLVGAAGGLLLGLALRDVVLRPRLAADPGGVVVRTLTGRTRLPWSGLRVRLRTTSRLGVRSRLLELDTAAGPDDDGTLVLLGRRDLGTDPAAVAQALEALRPG</sequence>
<proteinExistence type="predicted"/>
<reference evidence="4" key="1">
    <citation type="submission" date="2016-10" db="EMBL/GenBank/DDBJ databases">
        <authorList>
            <person name="Varghese N."/>
            <person name="Submissions S."/>
        </authorList>
    </citation>
    <scope>NUCLEOTIDE SEQUENCE [LARGE SCALE GENOMIC DNA]</scope>
    <source>
        <strain evidence="4">DSM 43161</strain>
    </source>
</reference>
<evidence type="ECO:0000313" key="3">
    <source>
        <dbReference type="EMBL" id="SFO57196.1"/>
    </source>
</evidence>
<dbReference type="OrthoDB" id="5189227at2"/>
<evidence type="ECO:0000313" key="4">
    <source>
        <dbReference type="Proteomes" id="UP000183642"/>
    </source>
</evidence>
<keyword evidence="1" id="KW-0472">Membrane</keyword>
<gene>
    <name evidence="3" type="ORF">SAMN05660359_04448</name>
</gene>
<accession>A0A1I5IAQ2</accession>
<evidence type="ECO:0000256" key="1">
    <source>
        <dbReference type="SAM" id="Phobius"/>
    </source>
</evidence>
<protein>
    <submittedName>
        <fullName evidence="3">PH domain-containing protein</fullName>
    </submittedName>
</protein>
<dbReference type="Pfam" id="PF10756">
    <property type="entry name" value="bPH_6"/>
    <property type="match status" value="1"/>
</dbReference>
<dbReference type="AlphaFoldDB" id="A0A1I5IAQ2"/>
<dbReference type="EMBL" id="FOWE01000012">
    <property type="protein sequence ID" value="SFO57196.1"/>
    <property type="molecule type" value="Genomic_DNA"/>
</dbReference>
<organism evidence="3 4">
    <name type="scientific">Geodermatophilus obscurus</name>
    <dbReference type="NCBI Taxonomy" id="1861"/>
    <lineage>
        <taxon>Bacteria</taxon>
        <taxon>Bacillati</taxon>
        <taxon>Actinomycetota</taxon>
        <taxon>Actinomycetes</taxon>
        <taxon>Geodermatophilales</taxon>
        <taxon>Geodermatophilaceae</taxon>
        <taxon>Geodermatophilus</taxon>
    </lineage>
</organism>
<keyword evidence="4" id="KW-1185">Reference proteome</keyword>